<evidence type="ECO:0000313" key="2">
    <source>
        <dbReference type="EMBL" id="TFY75010.1"/>
    </source>
</evidence>
<dbReference type="AlphaFoldDB" id="A0A4Y9ZL77"/>
<feature type="compositionally biased region" description="Polar residues" evidence="1">
    <location>
        <begin position="46"/>
        <end position="56"/>
    </location>
</feature>
<sequence>MVPSNWSPEEALKEVYHIITTHIKKHYPKQYNEWKAGLEKKWKASEQPSESTSLSGAINGGLLSIPDWSQI</sequence>
<comment type="caution">
    <text evidence="2">The sequence shown here is derived from an EMBL/GenBank/DDBJ whole genome shotgun (WGS) entry which is preliminary data.</text>
</comment>
<proteinExistence type="predicted"/>
<organism evidence="2 3">
    <name type="scientific">Hericium alpestre</name>
    <dbReference type="NCBI Taxonomy" id="135208"/>
    <lineage>
        <taxon>Eukaryota</taxon>
        <taxon>Fungi</taxon>
        <taxon>Dikarya</taxon>
        <taxon>Basidiomycota</taxon>
        <taxon>Agaricomycotina</taxon>
        <taxon>Agaricomycetes</taxon>
        <taxon>Russulales</taxon>
        <taxon>Hericiaceae</taxon>
        <taxon>Hericium</taxon>
    </lineage>
</organism>
<name>A0A4Y9ZL77_9AGAM</name>
<protein>
    <submittedName>
        <fullName evidence="2">Uncharacterized protein</fullName>
    </submittedName>
</protein>
<gene>
    <name evidence="2" type="ORF">EWM64_g9002</name>
</gene>
<reference evidence="2 3" key="1">
    <citation type="submission" date="2019-02" db="EMBL/GenBank/DDBJ databases">
        <title>Genome sequencing of the rare red list fungi Hericium alpestre (H. flagellum).</title>
        <authorList>
            <person name="Buettner E."/>
            <person name="Kellner H."/>
        </authorList>
    </citation>
    <scope>NUCLEOTIDE SEQUENCE [LARGE SCALE GENOMIC DNA]</scope>
    <source>
        <strain evidence="2 3">DSM 108284</strain>
    </source>
</reference>
<feature type="region of interest" description="Disordered" evidence="1">
    <location>
        <begin position="45"/>
        <end position="71"/>
    </location>
</feature>
<evidence type="ECO:0000256" key="1">
    <source>
        <dbReference type="SAM" id="MobiDB-lite"/>
    </source>
</evidence>
<dbReference type="Proteomes" id="UP000298061">
    <property type="component" value="Unassembled WGS sequence"/>
</dbReference>
<accession>A0A4Y9ZL77</accession>
<evidence type="ECO:0000313" key="3">
    <source>
        <dbReference type="Proteomes" id="UP000298061"/>
    </source>
</evidence>
<dbReference type="EMBL" id="SFCI01001759">
    <property type="protein sequence ID" value="TFY75010.1"/>
    <property type="molecule type" value="Genomic_DNA"/>
</dbReference>
<keyword evidence="3" id="KW-1185">Reference proteome</keyword>